<comment type="caution">
    <text evidence="1">The sequence shown here is derived from an EMBL/GenBank/DDBJ whole genome shotgun (WGS) entry which is preliminary data.</text>
</comment>
<gene>
    <name evidence="1" type="ORF">LTR62_000332</name>
</gene>
<name>A0AAN7TXU1_9PEZI</name>
<sequence>MHWHAIKHTHHYYGKPVSFHQEHANTVNEQHDVGEPGDQDHDHQIAIPVGGDNARDTHDTYNLPSLSNSLQDIHLHDEPITAASTAHTEEEPDNLPISIPSFTTGLVPFAYEQALLNRIQDVKLQPDGEYDTTTYPPTFIHDCLMLPGSLTQLLGKLDTPETVSRMTPALLPGLHAHVHTDTRLPCLLPSQKRTDCVQGMLVFGLGKVSRRLIHQHYRSTCKRVKVEVELDVAVPVLPGERDFTGERWRVVRRKVWADVWLWANDLDFVFKGVVPGGWRIEDYLTGGSGREGGMDVRSPEEWEDVLIEAGEADGQLEGGEAYVVQGTMQPEPKTEVVYGGCASLNYNRESHFTGW</sequence>
<accession>A0AAN7TXU1</accession>
<proteinExistence type="predicted"/>
<dbReference type="EMBL" id="JAVRRL010000001">
    <property type="protein sequence ID" value="KAK5119121.1"/>
    <property type="molecule type" value="Genomic_DNA"/>
</dbReference>
<dbReference type="AlphaFoldDB" id="A0AAN7TXU1"/>
<dbReference type="Proteomes" id="UP001310890">
    <property type="component" value="Unassembled WGS sequence"/>
</dbReference>
<dbReference type="Gene3D" id="3.10.490.10">
    <property type="entry name" value="Gamma-glutamyl cyclotransferase-like"/>
    <property type="match status" value="1"/>
</dbReference>
<reference evidence="1" key="1">
    <citation type="submission" date="2023-08" db="EMBL/GenBank/DDBJ databases">
        <title>Black Yeasts Isolated from many extreme environments.</title>
        <authorList>
            <person name="Coleine C."/>
            <person name="Stajich J.E."/>
            <person name="Selbmann L."/>
        </authorList>
    </citation>
    <scope>NUCLEOTIDE SEQUENCE</scope>
    <source>
        <strain evidence="1">CCFEE 5401</strain>
    </source>
</reference>
<protein>
    <submittedName>
        <fullName evidence="1">Uncharacterized protein</fullName>
    </submittedName>
</protein>
<evidence type="ECO:0000313" key="2">
    <source>
        <dbReference type="Proteomes" id="UP001310890"/>
    </source>
</evidence>
<evidence type="ECO:0000313" key="1">
    <source>
        <dbReference type="EMBL" id="KAK5119121.1"/>
    </source>
</evidence>
<organism evidence="1 2">
    <name type="scientific">Meristemomyces frigidus</name>
    <dbReference type="NCBI Taxonomy" id="1508187"/>
    <lineage>
        <taxon>Eukaryota</taxon>
        <taxon>Fungi</taxon>
        <taxon>Dikarya</taxon>
        <taxon>Ascomycota</taxon>
        <taxon>Pezizomycotina</taxon>
        <taxon>Dothideomycetes</taxon>
        <taxon>Dothideomycetidae</taxon>
        <taxon>Mycosphaerellales</taxon>
        <taxon>Teratosphaeriaceae</taxon>
        <taxon>Meristemomyces</taxon>
    </lineage>
</organism>